<feature type="signal peptide" evidence="2">
    <location>
        <begin position="1"/>
        <end position="21"/>
    </location>
</feature>
<organism evidence="3 4">
    <name type="scientific">Glarea lozoyensis (strain ATCC 20868 / MF5171)</name>
    <dbReference type="NCBI Taxonomy" id="1116229"/>
    <lineage>
        <taxon>Eukaryota</taxon>
        <taxon>Fungi</taxon>
        <taxon>Dikarya</taxon>
        <taxon>Ascomycota</taxon>
        <taxon>Pezizomycotina</taxon>
        <taxon>Leotiomycetes</taxon>
        <taxon>Helotiales</taxon>
        <taxon>Helotiaceae</taxon>
        <taxon>Glarea</taxon>
    </lineage>
</organism>
<dbReference type="AlphaFoldDB" id="S3CTE9"/>
<dbReference type="RefSeq" id="XP_008083039.1">
    <property type="nucleotide sequence ID" value="XM_008084848.1"/>
</dbReference>
<evidence type="ECO:0000256" key="1">
    <source>
        <dbReference type="SAM" id="MobiDB-lite"/>
    </source>
</evidence>
<proteinExistence type="predicted"/>
<keyword evidence="4" id="KW-1185">Reference proteome</keyword>
<dbReference type="Proteomes" id="UP000016922">
    <property type="component" value="Unassembled WGS sequence"/>
</dbReference>
<feature type="region of interest" description="Disordered" evidence="1">
    <location>
        <begin position="54"/>
        <end position="98"/>
    </location>
</feature>
<name>S3CTE9_GLAL2</name>
<evidence type="ECO:0000313" key="4">
    <source>
        <dbReference type="Proteomes" id="UP000016922"/>
    </source>
</evidence>
<dbReference type="OMA" id="TFHSFEA"/>
<feature type="compositionally biased region" description="Pro residues" evidence="1">
    <location>
        <begin position="54"/>
        <end position="85"/>
    </location>
</feature>
<protein>
    <submittedName>
        <fullName evidence="3">Uncharacterized protein</fullName>
    </submittedName>
</protein>
<dbReference type="GeneID" id="19459148"/>
<dbReference type="PRINTS" id="PR01217">
    <property type="entry name" value="PRICHEXTENSN"/>
</dbReference>
<dbReference type="EMBL" id="KE145367">
    <property type="protein sequence ID" value="EPE28930.1"/>
    <property type="molecule type" value="Genomic_DNA"/>
</dbReference>
<dbReference type="HOGENOM" id="CLU_976763_0_0_1"/>
<keyword evidence="2" id="KW-0732">Signal</keyword>
<reference evidence="3 4" key="1">
    <citation type="journal article" date="2013" name="BMC Genomics">
        <title>Genomics-driven discovery of the pneumocandin biosynthetic gene cluster in the fungus Glarea lozoyensis.</title>
        <authorList>
            <person name="Chen L."/>
            <person name="Yue Q."/>
            <person name="Zhang X."/>
            <person name="Xiang M."/>
            <person name="Wang C."/>
            <person name="Li S."/>
            <person name="Che Y."/>
            <person name="Ortiz-Lopez F.J."/>
            <person name="Bills G.F."/>
            <person name="Liu X."/>
            <person name="An Z."/>
        </authorList>
    </citation>
    <scope>NUCLEOTIDE SEQUENCE [LARGE SCALE GENOMIC DNA]</scope>
    <source>
        <strain evidence="4">ATCC 20868 / MF5171</strain>
    </source>
</reference>
<evidence type="ECO:0000256" key="2">
    <source>
        <dbReference type="SAM" id="SignalP"/>
    </source>
</evidence>
<evidence type="ECO:0000313" key="3">
    <source>
        <dbReference type="EMBL" id="EPE28930.1"/>
    </source>
</evidence>
<sequence length="285" mass="28810">MAIQSTFAAIVVALCLTPIIAAPTGILPAGILPPTSPAKLPALPLPLPLPPITPPVTPSLPPELPTPPVNLPPLPPGLPTPPVDIPTPASNSTPATNSTPAILPTPTDIPAPPVVLPSPIPAVTELPQLVALLLALIQTLSDILTVLEGNVTQADINSLATKAVAAIKASIPAQNSLIESSTGMPQTSDLNLFSSTQYGLEAVLINGTPASTPPQAKSLLDQLQQFIIPNVEVLIRGALAHILGLASLSIPSVPAGPPMVPALPIPAPAIPPVVPADLPVNVTRA</sequence>
<accession>S3CTE9</accession>
<feature type="chain" id="PRO_5004507474" evidence="2">
    <location>
        <begin position="22"/>
        <end position="285"/>
    </location>
</feature>
<dbReference type="KEGG" id="glz:GLAREA_00088"/>
<gene>
    <name evidence="3" type="ORF">GLAREA_00088</name>
</gene>